<dbReference type="SUPFAM" id="SSF56281">
    <property type="entry name" value="Metallo-hydrolase/oxidoreductase"/>
    <property type="match status" value="1"/>
</dbReference>
<evidence type="ECO:0000259" key="18">
    <source>
        <dbReference type="SMART" id="SM00849"/>
    </source>
</evidence>
<keyword evidence="12" id="KW-0547">Nucleotide-binding</keyword>
<keyword evidence="13 19" id="KW-0418">Kinase</keyword>
<dbReference type="EC" id="2.7.1.156" evidence="8"/>
<evidence type="ECO:0000313" key="20">
    <source>
        <dbReference type="Proteomes" id="UP000471120"/>
    </source>
</evidence>
<dbReference type="Pfam" id="PF12706">
    <property type="entry name" value="Lactamase_B_2"/>
    <property type="match status" value="1"/>
</dbReference>
<dbReference type="InterPro" id="IPR036866">
    <property type="entry name" value="RibonucZ/Hydroxyglut_hydro"/>
</dbReference>
<dbReference type="InterPro" id="IPR001279">
    <property type="entry name" value="Metallo-B-lactamas"/>
</dbReference>
<feature type="domain" description="Metallo-beta-lactamase" evidence="18">
    <location>
        <begin position="35"/>
        <end position="206"/>
    </location>
</feature>
<keyword evidence="19" id="KW-0548">Nucleotidyltransferase</keyword>
<keyword evidence="10" id="KW-0169">Cobalamin biosynthesis</keyword>
<dbReference type="RefSeq" id="WP_010836761.1">
    <property type="nucleotide sequence ID" value="NZ_QRCM01000001.1"/>
</dbReference>
<dbReference type="PANTHER" id="PTHR34848">
    <property type="match status" value="1"/>
</dbReference>
<comment type="similarity">
    <text evidence="7">Belongs to the CobU/CobP family.</text>
</comment>
<dbReference type="AlphaFoldDB" id="A0A6P2CID3"/>
<dbReference type="NCBIfam" id="NF004469">
    <property type="entry name" value="PRK05800.1"/>
    <property type="match status" value="1"/>
</dbReference>
<dbReference type="CDD" id="cd00544">
    <property type="entry name" value="CobU"/>
    <property type="match status" value="1"/>
</dbReference>
<dbReference type="Gene3D" id="3.40.50.300">
    <property type="entry name" value="P-loop containing nucleotide triphosphate hydrolases"/>
    <property type="match status" value="1"/>
</dbReference>
<evidence type="ECO:0000256" key="15">
    <source>
        <dbReference type="ARBA" id="ARBA00023134"/>
    </source>
</evidence>
<dbReference type="GO" id="GO:0043752">
    <property type="term" value="F:adenosylcobinamide kinase activity"/>
    <property type="evidence" value="ECO:0007669"/>
    <property type="project" value="UniProtKB-EC"/>
</dbReference>
<evidence type="ECO:0000256" key="5">
    <source>
        <dbReference type="ARBA" id="ARBA00004692"/>
    </source>
</evidence>
<dbReference type="EMBL" id="QRCM01000001">
    <property type="protein sequence ID" value="TXG92073.1"/>
    <property type="molecule type" value="Genomic_DNA"/>
</dbReference>
<keyword evidence="11 19" id="KW-0808">Transferase</keyword>
<evidence type="ECO:0000256" key="6">
    <source>
        <dbReference type="ARBA" id="ARBA00005159"/>
    </source>
</evidence>
<accession>A0A6P2CID3</accession>
<comment type="catalytic activity">
    <reaction evidence="3">
        <text>adenosylcob(III)inamide + GTP = adenosylcob(III)inamide phosphate + GDP + H(+)</text>
        <dbReference type="Rhea" id="RHEA:15765"/>
        <dbReference type="ChEBI" id="CHEBI:2480"/>
        <dbReference type="ChEBI" id="CHEBI:15378"/>
        <dbReference type="ChEBI" id="CHEBI:37565"/>
        <dbReference type="ChEBI" id="CHEBI:58189"/>
        <dbReference type="ChEBI" id="CHEBI:58502"/>
        <dbReference type="EC" id="2.7.1.156"/>
    </reaction>
</comment>
<evidence type="ECO:0000256" key="4">
    <source>
        <dbReference type="ARBA" id="ARBA00003889"/>
    </source>
</evidence>
<dbReference type="SUPFAM" id="SSF52540">
    <property type="entry name" value="P-loop containing nucleoside triphosphate hydrolases"/>
    <property type="match status" value="1"/>
</dbReference>
<dbReference type="GO" id="GO:0005524">
    <property type="term" value="F:ATP binding"/>
    <property type="evidence" value="ECO:0007669"/>
    <property type="project" value="UniProtKB-KW"/>
</dbReference>
<keyword evidence="15" id="KW-0342">GTP-binding</keyword>
<dbReference type="InterPro" id="IPR027417">
    <property type="entry name" value="P-loop_NTPase"/>
</dbReference>
<dbReference type="GO" id="GO:0005525">
    <property type="term" value="F:GTP binding"/>
    <property type="evidence" value="ECO:0007669"/>
    <property type="project" value="UniProtKB-KW"/>
</dbReference>
<dbReference type="InterPro" id="IPR003203">
    <property type="entry name" value="CobU/CobP"/>
</dbReference>
<dbReference type="GO" id="GO:0008820">
    <property type="term" value="F:cobinamide phosphate guanylyltransferase activity"/>
    <property type="evidence" value="ECO:0007669"/>
    <property type="project" value="UniProtKB-EC"/>
</dbReference>
<dbReference type="Proteomes" id="UP000471120">
    <property type="component" value="Unassembled WGS sequence"/>
</dbReference>
<evidence type="ECO:0000256" key="13">
    <source>
        <dbReference type="ARBA" id="ARBA00022777"/>
    </source>
</evidence>
<sequence length="455" mass="48004">MKVRLLGTGAADGWPNPFCTCRSCRDALAAGIVRGQTAALVDDTLMIDCGPEAPRAALHQGVSLAGVRHILVTHAHSDHLGAQALLFRSWAADSVPLDVVGPPDVLRACRQWVGPDDPVRFLPAVPGEVLAVGGYRVRVLPAAHRVFRDGDAVLYDVLGPQGDRILWACDTGPLPPVWFGGVAEAAFDAVFLEETFGDDHEHGPGHHDLVSFDRTCRSLRSVGAAAPRTDIVAVHLGHRNPPERELTARLAAMGARPGRDGEVVVTGVAAEPAASPHRTLVLGGVRSGKSSHAETLFAADAAVTYVATGTSREDDEEWTKRVAVHRERRPNAWRTVETSEVAAVLRDAKGPVLVDCLGTWLTARLDHHGAWESGDTAAVEADVDDLVAAWRDATVPVVAVSNEVGAGVVPATASGRLFRDLLGVLNTRIAADSTDVTLLVAGIAVPLVVAGEPRG</sequence>
<comment type="catalytic activity">
    <reaction evidence="2">
        <text>adenosylcob(III)inamide phosphate + GTP + H(+) = adenosylcob(III)inamide-GDP + diphosphate</text>
        <dbReference type="Rhea" id="RHEA:22712"/>
        <dbReference type="ChEBI" id="CHEBI:15378"/>
        <dbReference type="ChEBI" id="CHEBI:33019"/>
        <dbReference type="ChEBI" id="CHEBI:37565"/>
        <dbReference type="ChEBI" id="CHEBI:58502"/>
        <dbReference type="ChEBI" id="CHEBI:60487"/>
        <dbReference type="EC" id="2.7.7.62"/>
    </reaction>
</comment>
<evidence type="ECO:0000313" key="19">
    <source>
        <dbReference type="EMBL" id="TXG92073.1"/>
    </source>
</evidence>
<evidence type="ECO:0000256" key="8">
    <source>
        <dbReference type="ARBA" id="ARBA00012016"/>
    </source>
</evidence>
<evidence type="ECO:0000256" key="10">
    <source>
        <dbReference type="ARBA" id="ARBA00022573"/>
    </source>
</evidence>
<keyword evidence="14" id="KW-0067">ATP-binding</keyword>
<evidence type="ECO:0000256" key="2">
    <source>
        <dbReference type="ARBA" id="ARBA00000711"/>
    </source>
</evidence>
<evidence type="ECO:0000256" key="14">
    <source>
        <dbReference type="ARBA" id="ARBA00022840"/>
    </source>
</evidence>
<comment type="caution">
    <text evidence="19">The sequence shown here is derived from an EMBL/GenBank/DDBJ whole genome shotgun (WGS) entry which is preliminary data.</text>
</comment>
<evidence type="ECO:0000256" key="1">
    <source>
        <dbReference type="ARBA" id="ARBA00000312"/>
    </source>
</evidence>
<organism evidence="19 20">
    <name type="scientific">Rhodococcus rhodnii</name>
    <dbReference type="NCBI Taxonomy" id="38312"/>
    <lineage>
        <taxon>Bacteria</taxon>
        <taxon>Bacillati</taxon>
        <taxon>Actinomycetota</taxon>
        <taxon>Actinomycetes</taxon>
        <taxon>Mycobacteriales</taxon>
        <taxon>Nocardiaceae</taxon>
        <taxon>Rhodococcus</taxon>
    </lineage>
</organism>
<dbReference type="PANTHER" id="PTHR34848:SF1">
    <property type="entry name" value="BIFUNCTIONAL ADENOSYLCOBALAMIN BIOSYNTHESIS PROTEIN COBU"/>
    <property type="match status" value="1"/>
</dbReference>
<comment type="pathway">
    <text evidence="6">Cofactor biosynthesis; adenosylcobalamin biosynthesis; adenosylcobalamin from cob(II)yrinate a,c-diamide: step 5/7.</text>
</comment>
<evidence type="ECO:0000256" key="17">
    <source>
        <dbReference type="ARBA" id="ARBA00030571"/>
    </source>
</evidence>
<comment type="catalytic activity">
    <reaction evidence="1">
        <text>adenosylcob(III)inamide + ATP = adenosylcob(III)inamide phosphate + ADP + H(+)</text>
        <dbReference type="Rhea" id="RHEA:15769"/>
        <dbReference type="ChEBI" id="CHEBI:2480"/>
        <dbReference type="ChEBI" id="CHEBI:15378"/>
        <dbReference type="ChEBI" id="CHEBI:30616"/>
        <dbReference type="ChEBI" id="CHEBI:58502"/>
        <dbReference type="ChEBI" id="CHEBI:456216"/>
        <dbReference type="EC" id="2.7.1.156"/>
    </reaction>
</comment>
<comment type="pathway">
    <text evidence="5">Cofactor biosynthesis; adenosylcobalamin biosynthesis; adenosylcobalamin from cob(II)yrinate a,c-diamide: step 6/7.</text>
</comment>
<evidence type="ECO:0000256" key="7">
    <source>
        <dbReference type="ARBA" id="ARBA00007490"/>
    </source>
</evidence>
<dbReference type="GO" id="GO:0009236">
    <property type="term" value="P:cobalamin biosynthetic process"/>
    <property type="evidence" value="ECO:0007669"/>
    <property type="project" value="UniProtKB-UniPathway"/>
</dbReference>
<name>A0A6P2CID3_9NOCA</name>
<reference evidence="19 20" key="1">
    <citation type="submission" date="2018-07" db="EMBL/GenBank/DDBJ databases">
        <title>Genome sequence of Rhodococcus rhodnii ATCC 35071 from Rhodnius prolixus.</title>
        <authorList>
            <person name="Patel V."/>
            <person name="Vogel K.J."/>
        </authorList>
    </citation>
    <scope>NUCLEOTIDE SEQUENCE [LARGE SCALE GENOMIC DNA]</scope>
    <source>
        <strain evidence="19 20">ATCC 35071</strain>
    </source>
</reference>
<comment type="function">
    <text evidence="4">Catalyzes ATP-dependent phosphorylation of adenosylcobinamide and addition of GMP to adenosylcobinamide phosphate.</text>
</comment>
<protein>
    <recommendedName>
        <fullName evidence="16">Adenosylcobinamide kinase</fullName>
        <ecNumber evidence="8">2.7.1.156</ecNumber>
        <ecNumber evidence="9">2.7.7.62</ecNumber>
    </recommendedName>
    <alternativeName>
        <fullName evidence="17">Adenosylcobinamide-phosphate guanylyltransferase</fullName>
    </alternativeName>
</protein>
<dbReference type="SMART" id="SM00849">
    <property type="entry name" value="Lactamase_B"/>
    <property type="match status" value="1"/>
</dbReference>
<proteinExistence type="inferred from homology"/>
<evidence type="ECO:0000256" key="12">
    <source>
        <dbReference type="ARBA" id="ARBA00022741"/>
    </source>
</evidence>
<evidence type="ECO:0000256" key="9">
    <source>
        <dbReference type="ARBA" id="ARBA00012523"/>
    </source>
</evidence>
<dbReference type="EC" id="2.7.7.62" evidence="9"/>
<evidence type="ECO:0000256" key="11">
    <source>
        <dbReference type="ARBA" id="ARBA00022679"/>
    </source>
</evidence>
<evidence type="ECO:0000256" key="3">
    <source>
        <dbReference type="ARBA" id="ARBA00001522"/>
    </source>
</evidence>
<dbReference type="Gene3D" id="3.60.15.10">
    <property type="entry name" value="Ribonuclease Z/Hydroxyacylglutathione hydrolase-like"/>
    <property type="match status" value="1"/>
</dbReference>
<gene>
    <name evidence="19" type="ORF">DW322_20245</name>
</gene>
<dbReference type="Pfam" id="PF02283">
    <property type="entry name" value="CobU"/>
    <property type="match status" value="1"/>
</dbReference>
<evidence type="ECO:0000256" key="16">
    <source>
        <dbReference type="ARBA" id="ARBA00029570"/>
    </source>
</evidence>
<dbReference type="UniPathway" id="UPA00148">
    <property type="reaction ID" value="UER00236"/>
</dbReference>